<evidence type="ECO:0000256" key="4">
    <source>
        <dbReference type="ARBA" id="ARBA00022840"/>
    </source>
</evidence>
<dbReference type="AlphaFoldDB" id="A0A1Z4BZC2"/>
<dbReference type="PROSITE" id="PS50893">
    <property type="entry name" value="ABC_TRANSPORTER_2"/>
    <property type="match status" value="1"/>
</dbReference>
<dbReference type="InterPro" id="IPR052156">
    <property type="entry name" value="BCAA_Transport_ATP-bd_LivF"/>
</dbReference>
<name>A0A1Z4BZC2_9GAMM</name>
<evidence type="ECO:0000256" key="1">
    <source>
        <dbReference type="ARBA" id="ARBA00005417"/>
    </source>
</evidence>
<evidence type="ECO:0000256" key="5">
    <source>
        <dbReference type="ARBA" id="ARBA00022970"/>
    </source>
</evidence>
<proteinExistence type="inferred from homology"/>
<protein>
    <submittedName>
        <fullName evidence="7">ABC transporter ATP-binding protein</fullName>
    </submittedName>
</protein>
<sequence>MPVGALLHIQNIEVIYEKVILAVQDISLSVAPQSIVALLGANGAGKSTTLKAISGLASAQRGEVVDGRIEYQGNDITTTPPATLVERGLVQVLEGRHCFAHLSVEENLLTGGFVHNPSRHKLNQLLESIYHYFPRLKLLRKNLAGYASGGEQQMVAIGRALMSEPTLVLLDEPSMGLAPQIVEEIFAIVKNLRDEQGMSFLVAEQNAGAALRYADYAYILENGRISSEGDAGHINQSEVLLASYLAG</sequence>
<dbReference type="PANTHER" id="PTHR43820">
    <property type="entry name" value="HIGH-AFFINITY BRANCHED-CHAIN AMINO ACID TRANSPORT ATP-BINDING PROTEIN LIVF"/>
    <property type="match status" value="1"/>
</dbReference>
<evidence type="ECO:0000256" key="3">
    <source>
        <dbReference type="ARBA" id="ARBA00022741"/>
    </source>
</evidence>
<dbReference type="InterPro" id="IPR003439">
    <property type="entry name" value="ABC_transporter-like_ATP-bd"/>
</dbReference>
<keyword evidence="8" id="KW-1185">Reference proteome</keyword>
<evidence type="ECO:0000313" key="7">
    <source>
        <dbReference type="EMBL" id="ASF46609.1"/>
    </source>
</evidence>
<dbReference type="InterPro" id="IPR027417">
    <property type="entry name" value="P-loop_NTPase"/>
</dbReference>
<dbReference type="SUPFAM" id="SSF52540">
    <property type="entry name" value="P-loop containing nucleoside triphosphate hydrolases"/>
    <property type="match status" value="1"/>
</dbReference>
<dbReference type="GO" id="GO:0005524">
    <property type="term" value="F:ATP binding"/>
    <property type="evidence" value="ECO:0007669"/>
    <property type="project" value="UniProtKB-KW"/>
</dbReference>
<dbReference type="GO" id="GO:0015658">
    <property type="term" value="F:branched-chain amino acid transmembrane transporter activity"/>
    <property type="evidence" value="ECO:0007669"/>
    <property type="project" value="TreeGrafter"/>
</dbReference>
<dbReference type="Gene3D" id="3.40.50.300">
    <property type="entry name" value="P-loop containing nucleotide triphosphate hydrolases"/>
    <property type="match status" value="1"/>
</dbReference>
<accession>A0A1Z4BZC2</accession>
<dbReference type="OrthoDB" id="9776369at2"/>
<reference evidence="7 8" key="1">
    <citation type="submission" date="2017-06" db="EMBL/GenBank/DDBJ databases">
        <title>Genome Sequencing of the methanotroph Methylovulum psychrotolerants str. HV10-M2 isolated from a high-altitude environment.</title>
        <authorList>
            <person name="Mateos-Rivera A."/>
        </authorList>
    </citation>
    <scope>NUCLEOTIDE SEQUENCE [LARGE SCALE GENOMIC DNA]</scope>
    <source>
        <strain evidence="7 8">HV10_M2</strain>
    </source>
</reference>
<dbReference type="Pfam" id="PF00005">
    <property type="entry name" value="ABC_tran"/>
    <property type="match status" value="1"/>
</dbReference>
<dbReference type="PANTHER" id="PTHR43820:SF8">
    <property type="entry name" value="ABC TRANSPORTER SUBSTRATE-BINDING PROTEIN"/>
    <property type="match status" value="1"/>
</dbReference>
<evidence type="ECO:0000259" key="6">
    <source>
        <dbReference type="PROSITE" id="PS50893"/>
    </source>
</evidence>
<dbReference type="Proteomes" id="UP000197019">
    <property type="component" value="Chromosome"/>
</dbReference>
<feature type="domain" description="ABC transporter" evidence="6">
    <location>
        <begin position="7"/>
        <end position="247"/>
    </location>
</feature>
<keyword evidence="5" id="KW-0029">Amino-acid transport</keyword>
<dbReference type="EMBL" id="CP022129">
    <property type="protein sequence ID" value="ASF46609.1"/>
    <property type="molecule type" value="Genomic_DNA"/>
</dbReference>
<dbReference type="SMART" id="SM00382">
    <property type="entry name" value="AAA"/>
    <property type="match status" value="1"/>
</dbReference>
<keyword evidence="4 7" id="KW-0067">ATP-binding</keyword>
<dbReference type="GO" id="GO:0016887">
    <property type="term" value="F:ATP hydrolysis activity"/>
    <property type="evidence" value="ECO:0007669"/>
    <property type="project" value="InterPro"/>
</dbReference>
<comment type="similarity">
    <text evidence="1">Belongs to the ABC transporter superfamily.</text>
</comment>
<organism evidence="7 8">
    <name type="scientific">Methylovulum psychrotolerans</name>
    <dbReference type="NCBI Taxonomy" id="1704499"/>
    <lineage>
        <taxon>Bacteria</taxon>
        <taxon>Pseudomonadati</taxon>
        <taxon>Pseudomonadota</taxon>
        <taxon>Gammaproteobacteria</taxon>
        <taxon>Methylococcales</taxon>
        <taxon>Methylococcaceae</taxon>
        <taxon>Methylovulum</taxon>
    </lineage>
</organism>
<dbReference type="GO" id="GO:0015807">
    <property type="term" value="P:L-amino acid transport"/>
    <property type="evidence" value="ECO:0007669"/>
    <property type="project" value="TreeGrafter"/>
</dbReference>
<dbReference type="KEGG" id="mpsy:CEK71_11300"/>
<gene>
    <name evidence="7" type="ORF">CEK71_11300</name>
</gene>
<dbReference type="CDD" id="cd03224">
    <property type="entry name" value="ABC_TM1139_LivF_branched"/>
    <property type="match status" value="1"/>
</dbReference>
<keyword evidence="3" id="KW-0547">Nucleotide-binding</keyword>
<evidence type="ECO:0000313" key="8">
    <source>
        <dbReference type="Proteomes" id="UP000197019"/>
    </source>
</evidence>
<evidence type="ECO:0000256" key="2">
    <source>
        <dbReference type="ARBA" id="ARBA00022448"/>
    </source>
</evidence>
<dbReference type="InterPro" id="IPR003593">
    <property type="entry name" value="AAA+_ATPase"/>
</dbReference>
<dbReference type="RefSeq" id="WP_088619481.1">
    <property type="nucleotide sequence ID" value="NZ_CP022129.1"/>
</dbReference>
<keyword evidence="2" id="KW-0813">Transport</keyword>